<dbReference type="GO" id="GO:0005840">
    <property type="term" value="C:ribosome"/>
    <property type="evidence" value="ECO:0007669"/>
    <property type="project" value="UniProtKB-KW"/>
</dbReference>
<accession>A0A852T5L0</accession>
<reference evidence="1 2" key="1">
    <citation type="submission" date="2020-07" db="EMBL/GenBank/DDBJ databases">
        <title>Sequencing the genomes of 1000 actinobacteria strains.</title>
        <authorList>
            <person name="Klenk H.-P."/>
        </authorList>
    </citation>
    <scope>NUCLEOTIDE SEQUENCE [LARGE SCALE GENOMIC DNA]</scope>
    <source>
        <strain evidence="1 2">DSM 23871</strain>
    </source>
</reference>
<organism evidence="1 2">
    <name type="scientific">Leifsonia soli</name>
    <dbReference type="NCBI Taxonomy" id="582665"/>
    <lineage>
        <taxon>Bacteria</taxon>
        <taxon>Bacillati</taxon>
        <taxon>Actinomycetota</taxon>
        <taxon>Actinomycetes</taxon>
        <taxon>Micrococcales</taxon>
        <taxon>Microbacteriaceae</taxon>
        <taxon>Leifsonia</taxon>
    </lineage>
</organism>
<dbReference type="EMBL" id="JACCBJ010000001">
    <property type="protein sequence ID" value="NYD76105.1"/>
    <property type="molecule type" value="Genomic_DNA"/>
</dbReference>
<protein>
    <submittedName>
        <fullName evidence="1">Ribosomal protein S27AE</fullName>
    </submittedName>
</protein>
<dbReference type="Proteomes" id="UP000589620">
    <property type="component" value="Unassembled WGS sequence"/>
</dbReference>
<evidence type="ECO:0000313" key="1">
    <source>
        <dbReference type="EMBL" id="NYD76105.1"/>
    </source>
</evidence>
<name>A0A852T5L0_9MICO</name>
<sequence length="72" mass="8549">MAYCPRCRHRMQRRRNPYYGVGLAVHPYTNNCLECGYVEFIREQASVVETKLPDGPARHTPWWKGFFKHPKP</sequence>
<evidence type="ECO:0000313" key="2">
    <source>
        <dbReference type="Proteomes" id="UP000589620"/>
    </source>
</evidence>
<keyword evidence="1" id="KW-0687">Ribonucleoprotein</keyword>
<keyword evidence="2" id="KW-1185">Reference proteome</keyword>
<gene>
    <name evidence="1" type="ORF">BJ963_003624</name>
</gene>
<keyword evidence="1" id="KW-0689">Ribosomal protein</keyword>
<comment type="caution">
    <text evidence="1">The sequence shown here is derived from an EMBL/GenBank/DDBJ whole genome shotgun (WGS) entry which is preliminary data.</text>
</comment>
<dbReference type="AlphaFoldDB" id="A0A852T5L0"/>
<proteinExistence type="predicted"/>